<sequence>MLKRASRFLGLILIPFIGSLFIRLLYLTNKKEFVAPESLPEENFIMACWHGELLMIPYAYKKYKKNPNVKIIISDHFDGSLIAKTLSHFGFGSIRGSSTRNGARALIRGIKELKNGYDLGITPDGPKGPRHEVADGIVVMAQKAGVKIVLVEIKASSYWQLNSWDKFVIPKPFGLISYYISDMIDVSEMELDEAKQLIQEGLLKNEK</sequence>
<evidence type="ECO:0000313" key="4">
    <source>
        <dbReference type="Proteomes" id="UP000671852"/>
    </source>
</evidence>
<evidence type="ECO:0000259" key="2">
    <source>
        <dbReference type="Pfam" id="PF04028"/>
    </source>
</evidence>
<dbReference type="Proteomes" id="UP000671852">
    <property type="component" value="Chromosome"/>
</dbReference>
<keyword evidence="1" id="KW-0472">Membrane</keyword>
<name>A0A975GDF7_9BACT</name>
<reference evidence="3" key="2">
    <citation type="submission" date="2021-04" db="EMBL/GenBank/DDBJ databases">
        <title>Isolation and characterization of a novel species of the genus Sulfurimonas.</title>
        <authorList>
            <person name="Fukui M."/>
        </authorList>
    </citation>
    <scope>NUCLEOTIDE SEQUENCE</scope>
    <source>
        <strain evidence="3">H1576</strain>
    </source>
</reference>
<organism evidence="3 4">
    <name type="scientific">Sulfurimonas aquatica</name>
    <dbReference type="NCBI Taxonomy" id="2672570"/>
    <lineage>
        <taxon>Bacteria</taxon>
        <taxon>Pseudomonadati</taxon>
        <taxon>Campylobacterota</taxon>
        <taxon>Epsilonproteobacteria</taxon>
        <taxon>Campylobacterales</taxon>
        <taxon>Sulfurimonadaceae</taxon>
        <taxon>Sulfurimonas</taxon>
    </lineage>
</organism>
<protein>
    <submittedName>
        <fullName evidence="3">DUF374 domain-containing protein</fullName>
    </submittedName>
</protein>
<gene>
    <name evidence="3" type="ORF">GJV85_11120</name>
</gene>
<evidence type="ECO:0000313" key="3">
    <source>
        <dbReference type="EMBL" id="QSZ42635.1"/>
    </source>
</evidence>
<keyword evidence="1" id="KW-0812">Transmembrane</keyword>
<dbReference type="EMBL" id="CP046072">
    <property type="protein sequence ID" value="QSZ42635.1"/>
    <property type="molecule type" value="Genomic_DNA"/>
</dbReference>
<accession>A0A975GDF7</accession>
<dbReference type="CDD" id="cd07983">
    <property type="entry name" value="LPLAT_DUF374-like"/>
    <property type="match status" value="1"/>
</dbReference>
<feature type="transmembrane region" description="Helical" evidence="1">
    <location>
        <begin position="7"/>
        <end position="24"/>
    </location>
</feature>
<reference evidence="3" key="1">
    <citation type="submission" date="2019-11" db="EMBL/GenBank/DDBJ databases">
        <authorList>
            <person name="Kojima H."/>
        </authorList>
    </citation>
    <scope>NUCLEOTIDE SEQUENCE</scope>
    <source>
        <strain evidence="3">H1576</strain>
    </source>
</reference>
<evidence type="ECO:0000256" key="1">
    <source>
        <dbReference type="SAM" id="Phobius"/>
    </source>
</evidence>
<keyword evidence="4" id="KW-1185">Reference proteome</keyword>
<dbReference type="AlphaFoldDB" id="A0A975GDF7"/>
<dbReference type="KEGG" id="saqt:GJV85_11120"/>
<dbReference type="RefSeq" id="WP_207561446.1">
    <property type="nucleotide sequence ID" value="NZ_CP046072.1"/>
</dbReference>
<keyword evidence="1" id="KW-1133">Transmembrane helix</keyword>
<proteinExistence type="predicted"/>
<dbReference type="Pfam" id="PF04028">
    <property type="entry name" value="DUF374"/>
    <property type="match status" value="1"/>
</dbReference>
<dbReference type="InterPro" id="IPR007172">
    <property type="entry name" value="DUF374"/>
</dbReference>
<feature type="domain" description="DUF374" evidence="2">
    <location>
        <begin position="63"/>
        <end position="130"/>
    </location>
</feature>